<accession>A0A2N1PL85</accession>
<protein>
    <submittedName>
        <fullName evidence="1">Uncharacterized protein</fullName>
    </submittedName>
</protein>
<proteinExistence type="predicted"/>
<dbReference type="AlphaFoldDB" id="A0A2N1PL85"/>
<comment type="caution">
    <text evidence="1">The sequence shown here is derived from an EMBL/GenBank/DDBJ whole genome shotgun (WGS) entry which is preliminary data.</text>
</comment>
<sequence length="311" mass="35256">MNSRDRQSPEQAIEKAVKSLQSDMSMSQSRGCGSRRKWSGPWWIMSLLVEMGLAHRIPGSVVESALQLIAGGTWPVFIRQASDLPQTEEDKTKMDCCHCELAVFYMTLSACGCDLETAAPWIRRWFLEHQLPDGGLNCDPRAYSGSMKSSVISTLPPLEAVLRYTKRDFTSEETTFLDGGAHYLIKHRLCRSVSTGEILQPDWVKPIFPRFFEYDILRGMMFLTDWSQLLNRPMPVDVLREGIELLKPLVRDGQLMTGTQIFGPRGRWVSDSFPLLDLVGSEGLVSEMLTREYQRVSSLAGQQSKREKNLE</sequence>
<reference evidence="1 2" key="1">
    <citation type="journal article" date="2017" name="ISME J.">
        <title>Potential for microbial H2 and metal transformations associated with novel bacteria and archaea in deep terrestrial subsurface sediments.</title>
        <authorList>
            <person name="Hernsdorf A.W."/>
            <person name="Amano Y."/>
            <person name="Miyakawa K."/>
            <person name="Ise K."/>
            <person name="Suzuki Y."/>
            <person name="Anantharaman K."/>
            <person name="Probst A."/>
            <person name="Burstein D."/>
            <person name="Thomas B.C."/>
            <person name="Banfield J.F."/>
        </authorList>
    </citation>
    <scope>NUCLEOTIDE SEQUENCE [LARGE SCALE GENOMIC DNA]</scope>
    <source>
        <strain evidence="1">HGW-Wallbacteria-1</strain>
    </source>
</reference>
<evidence type="ECO:0000313" key="1">
    <source>
        <dbReference type="EMBL" id="PKK89089.1"/>
    </source>
</evidence>
<evidence type="ECO:0000313" key="2">
    <source>
        <dbReference type="Proteomes" id="UP000233256"/>
    </source>
</evidence>
<name>A0A2N1PL85_9BACT</name>
<organism evidence="1 2">
    <name type="scientific">Candidatus Wallbacteria bacterium HGW-Wallbacteria-1</name>
    <dbReference type="NCBI Taxonomy" id="2013854"/>
    <lineage>
        <taxon>Bacteria</taxon>
        <taxon>Candidatus Walliibacteriota</taxon>
    </lineage>
</organism>
<dbReference type="EMBL" id="PGXC01000025">
    <property type="protein sequence ID" value="PKK89089.1"/>
    <property type="molecule type" value="Genomic_DNA"/>
</dbReference>
<dbReference type="Proteomes" id="UP000233256">
    <property type="component" value="Unassembled WGS sequence"/>
</dbReference>
<gene>
    <name evidence="1" type="ORF">CVV64_15790</name>
</gene>